<accession>A0A672HKJ7</accession>
<evidence type="ECO:0000313" key="4">
    <source>
        <dbReference type="Ensembl" id="ENSSFAP00005029572.1"/>
    </source>
</evidence>
<reference evidence="4" key="1">
    <citation type="submission" date="2019-06" db="EMBL/GenBank/DDBJ databases">
        <authorList>
            <consortium name="Wellcome Sanger Institute Data Sharing"/>
        </authorList>
    </citation>
    <scope>NUCLEOTIDE SEQUENCE [LARGE SCALE GENOMIC DNA]</scope>
</reference>
<dbReference type="Pfam" id="PF00241">
    <property type="entry name" value="Cofilin_ADF"/>
    <property type="match status" value="1"/>
</dbReference>
<reference evidence="4" key="3">
    <citation type="submission" date="2025-09" db="UniProtKB">
        <authorList>
            <consortium name="Ensembl"/>
        </authorList>
    </citation>
    <scope>IDENTIFICATION</scope>
</reference>
<dbReference type="InterPro" id="IPR029006">
    <property type="entry name" value="ADF-H/Gelsolin-like_dom_sf"/>
</dbReference>
<evidence type="ECO:0000256" key="2">
    <source>
        <dbReference type="ARBA" id="ARBA00023203"/>
    </source>
</evidence>
<dbReference type="SUPFAM" id="SSF55753">
    <property type="entry name" value="Actin depolymerizing proteins"/>
    <property type="match status" value="1"/>
</dbReference>
<dbReference type="GO" id="GO:0030042">
    <property type="term" value="P:actin filament depolymerization"/>
    <property type="evidence" value="ECO:0007669"/>
    <property type="project" value="InterPro"/>
</dbReference>
<dbReference type="Ensembl" id="ENSSFAT00005030660.1">
    <property type="protein sequence ID" value="ENSSFAP00005029572.1"/>
    <property type="gene ID" value="ENSSFAG00005015022.1"/>
</dbReference>
<dbReference type="Proteomes" id="UP000472267">
    <property type="component" value="Chromosome 19"/>
</dbReference>
<dbReference type="CDD" id="cd11286">
    <property type="entry name" value="ADF_cofilin_like"/>
    <property type="match status" value="1"/>
</dbReference>
<evidence type="ECO:0000313" key="5">
    <source>
        <dbReference type="Proteomes" id="UP000472267"/>
    </source>
</evidence>
<dbReference type="OMA" id="QANDRDD"/>
<protein>
    <recommendedName>
        <fullName evidence="3">ADF-H domain-containing protein</fullName>
    </recommendedName>
</protein>
<dbReference type="PROSITE" id="PS51263">
    <property type="entry name" value="ADF_H"/>
    <property type="match status" value="1"/>
</dbReference>
<organism evidence="4 5">
    <name type="scientific">Salarias fasciatus</name>
    <name type="common">Jewelled blenny</name>
    <name type="synonym">Blennius fasciatus</name>
    <dbReference type="NCBI Taxonomy" id="181472"/>
    <lineage>
        <taxon>Eukaryota</taxon>
        <taxon>Metazoa</taxon>
        <taxon>Chordata</taxon>
        <taxon>Craniata</taxon>
        <taxon>Vertebrata</taxon>
        <taxon>Euteleostomi</taxon>
        <taxon>Actinopterygii</taxon>
        <taxon>Neopterygii</taxon>
        <taxon>Teleostei</taxon>
        <taxon>Neoteleostei</taxon>
        <taxon>Acanthomorphata</taxon>
        <taxon>Ovalentaria</taxon>
        <taxon>Blenniimorphae</taxon>
        <taxon>Blenniiformes</taxon>
        <taxon>Blennioidei</taxon>
        <taxon>Blenniidae</taxon>
        <taxon>Salariinae</taxon>
        <taxon>Salarias</taxon>
    </lineage>
</organism>
<dbReference type="GO" id="GO:0003779">
    <property type="term" value="F:actin binding"/>
    <property type="evidence" value="ECO:0007669"/>
    <property type="project" value="UniProtKB-KW"/>
</dbReference>
<dbReference type="GO" id="GO:0015629">
    <property type="term" value="C:actin cytoskeleton"/>
    <property type="evidence" value="ECO:0007669"/>
    <property type="project" value="InterPro"/>
</dbReference>
<dbReference type="PANTHER" id="PTHR11913">
    <property type="entry name" value="COFILIN-RELATED"/>
    <property type="match status" value="1"/>
</dbReference>
<comment type="similarity">
    <text evidence="1">Belongs to the actin-binding proteins ADF family.</text>
</comment>
<proteinExistence type="inferred from homology"/>
<dbReference type="SMART" id="SM00102">
    <property type="entry name" value="ADF"/>
    <property type="match status" value="1"/>
</dbReference>
<dbReference type="InterPro" id="IPR017904">
    <property type="entry name" value="ADF/Cofilin"/>
</dbReference>
<feature type="domain" description="ADF-H" evidence="3">
    <location>
        <begin position="4"/>
        <end position="153"/>
    </location>
</feature>
<sequence length="167" mass="18842">MASGVTVDDKVIHLYNDMKQGKFTETADGKKIRKKAVLLRIDGEKVVVDPNKEILSVDGDEEHEDPLKRLVDLLPEKGCRYAFYDAAYETEDTKKCKAIIFIMWAPDTCGVKEKMLYASSQDGVKKKFEGIRQVWQVNGRDELDCSSVADKLRGHGSCLKTLEGRKL</sequence>
<reference evidence="4" key="2">
    <citation type="submission" date="2025-08" db="UniProtKB">
        <authorList>
            <consortium name="Ensembl"/>
        </authorList>
    </citation>
    <scope>IDENTIFICATION</scope>
</reference>
<evidence type="ECO:0000259" key="3">
    <source>
        <dbReference type="PROSITE" id="PS51263"/>
    </source>
</evidence>
<dbReference type="InterPro" id="IPR002108">
    <property type="entry name" value="ADF-H"/>
</dbReference>
<dbReference type="InParanoid" id="A0A672HKJ7"/>
<keyword evidence="2" id="KW-0009">Actin-binding</keyword>
<evidence type="ECO:0000256" key="1">
    <source>
        <dbReference type="ARBA" id="ARBA00006844"/>
    </source>
</evidence>
<dbReference type="Gene3D" id="3.40.20.10">
    <property type="entry name" value="Severin"/>
    <property type="match status" value="1"/>
</dbReference>
<name>A0A672HKJ7_SALFA</name>
<keyword evidence="5" id="KW-1185">Reference proteome</keyword>
<dbReference type="PRINTS" id="PR00006">
    <property type="entry name" value="COFILIN"/>
</dbReference>
<dbReference type="AlphaFoldDB" id="A0A672HKJ7"/>